<keyword evidence="5 9" id="KW-0067">ATP-binding</keyword>
<dbReference type="EC" id="6.3.5.4" evidence="3"/>
<dbReference type="CDD" id="cd01991">
    <property type="entry name" value="Asn_synthase_B_C"/>
    <property type="match status" value="1"/>
</dbReference>
<name>A0A1Y6CSQ4_9BACT</name>
<evidence type="ECO:0000256" key="9">
    <source>
        <dbReference type="PIRSR" id="PIRSR001589-2"/>
    </source>
</evidence>
<dbReference type="EMBL" id="FWZT01000029">
    <property type="protein sequence ID" value="SMF75387.1"/>
    <property type="molecule type" value="Genomic_DNA"/>
</dbReference>
<dbReference type="InterPro" id="IPR029055">
    <property type="entry name" value="Ntn_hydrolases_N"/>
</dbReference>
<feature type="active site" description="For GATase activity" evidence="8">
    <location>
        <position position="2"/>
    </location>
</feature>
<evidence type="ECO:0000256" key="4">
    <source>
        <dbReference type="ARBA" id="ARBA00022741"/>
    </source>
</evidence>
<dbReference type="RefSeq" id="WP_132324805.1">
    <property type="nucleotide sequence ID" value="NZ_FWZT01000029.1"/>
</dbReference>
<dbReference type="InterPro" id="IPR014729">
    <property type="entry name" value="Rossmann-like_a/b/a_fold"/>
</dbReference>
<keyword evidence="8" id="KW-0028">Amino-acid biosynthesis</keyword>
<evidence type="ECO:0000313" key="12">
    <source>
        <dbReference type="Proteomes" id="UP000192907"/>
    </source>
</evidence>
<evidence type="ECO:0000256" key="5">
    <source>
        <dbReference type="ARBA" id="ARBA00022840"/>
    </source>
</evidence>
<evidence type="ECO:0000313" key="11">
    <source>
        <dbReference type="EMBL" id="SMF75387.1"/>
    </source>
</evidence>
<comment type="catalytic activity">
    <reaction evidence="7">
        <text>L-aspartate + L-glutamine + ATP + H2O = L-asparagine + L-glutamate + AMP + diphosphate + H(+)</text>
        <dbReference type="Rhea" id="RHEA:12228"/>
        <dbReference type="ChEBI" id="CHEBI:15377"/>
        <dbReference type="ChEBI" id="CHEBI:15378"/>
        <dbReference type="ChEBI" id="CHEBI:29985"/>
        <dbReference type="ChEBI" id="CHEBI:29991"/>
        <dbReference type="ChEBI" id="CHEBI:30616"/>
        <dbReference type="ChEBI" id="CHEBI:33019"/>
        <dbReference type="ChEBI" id="CHEBI:58048"/>
        <dbReference type="ChEBI" id="CHEBI:58359"/>
        <dbReference type="ChEBI" id="CHEBI:456215"/>
        <dbReference type="EC" id="6.3.5.4"/>
    </reaction>
</comment>
<protein>
    <recommendedName>
        <fullName evidence="3">asparagine synthase (glutamine-hydrolyzing)</fullName>
        <ecNumber evidence="3">6.3.5.4</ecNumber>
    </recommendedName>
</protein>
<dbReference type="Gene3D" id="3.60.20.10">
    <property type="entry name" value="Glutamine Phosphoribosylpyrophosphate, subunit 1, domain 1"/>
    <property type="match status" value="1"/>
</dbReference>
<dbReference type="NCBIfam" id="TIGR01536">
    <property type="entry name" value="asn_synth_AEB"/>
    <property type="match status" value="1"/>
</dbReference>
<dbReference type="PROSITE" id="PS51278">
    <property type="entry name" value="GATASE_TYPE_2"/>
    <property type="match status" value="1"/>
</dbReference>
<keyword evidence="6 8" id="KW-0315">Glutamine amidotransferase</keyword>
<dbReference type="Proteomes" id="UP000192907">
    <property type="component" value="Unassembled WGS sequence"/>
</dbReference>
<dbReference type="SUPFAM" id="SSF56235">
    <property type="entry name" value="N-terminal nucleophile aminohydrolases (Ntn hydrolases)"/>
    <property type="match status" value="1"/>
</dbReference>
<dbReference type="STRING" id="1513793.SAMN06296036_12921"/>
<dbReference type="Pfam" id="PF00733">
    <property type="entry name" value="Asn_synthase"/>
    <property type="match status" value="1"/>
</dbReference>
<dbReference type="InterPro" id="IPR001962">
    <property type="entry name" value="Asn_synthase"/>
</dbReference>
<evidence type="ECO:0000256" key="7">
    <source>
        <dbReference type="ARBA" id="ARBA00048741"/>
    </source>
</evidence>
<dbReference type="GO" id="GO:0004066">
    <property type="term" value="F:asparagine synthase (glutamine-hydrolyzing) activity"/>
    <property type="evidence" value="ECO:0007669"/>
    <property type="project" value="UniProtKB-EC"/>
</dbReference>
<dbReference type="GO" id="GO:0006529">
    <property type="term" value="P:asparagine biosynthetic process"/>
    <property type="evidence" value="ECO:0007669"/>
    <property type="project" value="UniProtKB-KW"/>
</dbReference>
<dbReference type="InterPro" id="IPR051786">
    <property type="entry name" value="ASN_synthetase/amidase"/>
</dbReference>
<dbReference type="GO" id="GO:0005524">
    <property type="term" value="F:ATP binding"/>
    <property type="evidence" value="ECO:0007669"/>
    <property type="project" value="UniProtKB-KW"/>
</dbReference>
<dbReference type="CDD" id="cd00712">
    <property type="entry name" value="AsnB"/>
    <property type="match status" value="1"/>
</dbReference>
<dbReference type="SUPFAM" id="SSF52402">
    <property type="entry name" value="Adenine nucleotide alpha hydrolases-like"/>
    <property type="match status" value="1"/>
</dbReference>
<evidence type="ECO:0000256" key="1">
    <source>
        <dbReference type="ARBA" id="ARBA00005187"/>
    </source>
</evidence>
<dbReference type="InterPro" id="IPR017932">
    <property type="entry name" value="GATase_2_dom"/>
</dbReference>
<evidence type="ECO:0000259" key="10">
    <source>
        <dbReference type="PROSITE" id="PS51278"/>
    </source>
</evidence>
<dbReference type="Pfam" id="PF13537">
    <property type="entry name" value="GATase_7"/>
    <property type="match status" value="1"/>
</dbReference>
<comment type="pathway">
    <text evidence="1">Amino-acid biosynthesis; L-asparagine biosynthesis; L-asparagine from L-aspartate (L-Gln route): step 1/1.</text>
</comment>
<feature type="binding site" evidence="9">
    <location>
        <position position="102"/>
    </location>
    <ligand>
        <name>L-glutamine</name>
        <dbReference type="ChEBI" id="CHEBI:58359"/>
    </ligand>
</feature>
<accession>A0A1Y6CSQ4</accession>
<dbReference type="PIRSF" id="PIRSF001589">
    <property type="entry name" value="Asn_synthetase_glu-h"/>
    <property type="match status" value="1"/>
</dbReference>
<organism evidence="11 12">
    <name type="scientific">Pseudobacteriovorax antillogorgiicola</name>
    <dbReference type="NCBI Taxonomy" id="1513793"/>
    <lineage>
        <taxon>Bacteria</taxon>
        <taxon>Pseudomonadati</taxon>
        <taxon>Bdellovibrionota</taxon>
        <taxon>Oligoflexia</taxon>
        <taxon>Oligoflexales</taxon>
        <taxon>Pseudobacteriovoracaceae</taxon>
        <taxon>Pseudobacteriovorax</taxon>
    </lineage>
</organism>
<evidence type="ECO:0000256" key="8">
    <source>
        <dbReference type="PIRSR" id="PIRSR001589-1"/>
    </source>
</evidence>
<feature type="domain" description="Glutamine amidotransferase type-2" evidence="10">
    <location>
        <begin position="2"/>
        <end position="217"/>
    </location>
</feature>
<reference evidence="12" key="1">
    <citation type="submission" date="2017-04" db="EMBL/GenBank/DDBJ databases">
        <authorList>
            <person name="Varghese N."/>
            <person name="Submissions S."/>
        </authorList>
    </citation>
    <scope>NUCLEOTIDE SEQUENCE [LARGE SCALE GENOMIC DNA]</scope>
    <source>
        <strain evidence="12">RKEM611</strain>
    </source>
</reference>
<gene>
    <name evidence="11" type="ORF">SAMN06296036_12921</name>
</gene>
<keyword evidence="4 9" id="KW-0547">Nucleotide-binding</keyword>
<dbReference type="PANTHER" id="PTHR43284:SF1">
    <property type="entry name" value="ASPARAGINE SYNTHETASE"/>
    <property type="match status" value="1"/>
</dbReference>
<dbReference type="AlphaFoldDB" id="A0A1Y6CSQ4"/>
<proteinExistence type="inferred from homology"/>
<dbReference type="Gene3D" id="3.40.50.620">
    <property type="entry name" value="HUPs"/>
    <property type="match status" value="1"/>
</dbReference>
<evidence type="ECO:0000256" key="6">
    <source>
        <dbReference type="ARBA" id="ARBA00022962"/>
    </source>
</evidence>
<evidence type="ECO:0000256" key="2">
    <source>
        <dbReference type="ARBA" id="ARBA00005752"/>
    </source>
</evidence>
<dbReference type="InterPro" id="IPR006426">
    <property type="entry name" value="Asn_synth_AEB"/>
</dbReference>
<comment type="similarity">
    <text evidence="2">Belongs to the asparagine synthetase family.</text>
</comment>
<evidence type="ECO:0000256" key="3">
    <source>
        <dbReference type="ARBA" id="ARBA00012737"/>
    </source>
</evidence>
<sequence>MCGIFGVITKCALSEHFSQLGFNSLVHRGPDGKGYSQRRVSSFWVGLGHLRLAIIDIDERASQPFKSDDGRYELVFNGEIYNYVELKKELQCKGYTFKTDSDTEVLLYAYVEWGTEVFDKLTGMFAFVILDVIEHRLVLARDPVGIKPLYYTLSSDSITFSSELPSLLEIASDHSVSINEKRLIEFLGRGISDDRQETLINGVYQVDPGSFIDVDMKGERLQFIKKNYWQPEPTIARSSSFSERKKILRDLLFETVDLHMRCDVPYGIANSGGIDSSAIVCIARHLYPSRDLHTFSFVSSDPKLTEERWIDEINCLTGAISHKVVIEAEELNYSVENIALHQGEPFLSPSIIAQNKVFERAQKSGIKVLLEGQGADEIFGGYSGFPGDIIAELVVHGKLVDAVKFLYNSSKWPDRSLAYCIAKAVEQFTPDFLYRLMRLLSKRPVLPKWVASFGVELGGHFLNSNHQNLTRSKHGIGLKARLAHSITTDRLPQLLRHGDRNAMMYSIENRTPFITTKIIDFALSLPTHDLVSKEGQTKYILRESMRGVVPDSILDRRDKIGFEASERGLISSNRDYLLNAVLLAGKSKVLDEDFLTRSVMDPNTGSIPIWRALSYLAWCKSLKIEPM</sequence>
<dbReference type="GO" id="GO:0005829">
    <property type="term" value="C:cytosol"/>
    <property type="evidence" value="ECO:0007669"/>
    <property type="project" value="TreeGrafter"/>
</dbReference>
<dbReference type="InterPro" id="IPR033738">
    <property type="entry name" value="AsnB_N"/>
</dbReference>
<dbReference type="OrthoDB" id="9763290at2"/>
<keyword evidence="8" id="KW-0061">Asparagine biosynthesis</keyword>
<dbReference type="PANTHER" id="PTHR43284">
    <property type="entry name" value="ASPARAGINE SYNTHETASE (GLUTAMINE-HYDROLYZING)"/>
    <property type="match status" value="1"/>
</dbReference>
<keyword evidence="12" id="KW-1185">Reference proteome</keyword>